<evidence type="ECO:0000313" key="3">
    <source>
        <dbReference type="Proteomes" id="UP000194280"/>
    </source>
</evidence>
<feature type="coiled-coil region" evidence="1">
    <location>
        <begin position="13"/>
        <end position="40"/>
    </location>
</feature>
<organism evidence="2 3">
    <name type="scientific">Hortaea werneckii EXF-2000</name>
    <dbReference type="NCBI Taxonomy" id="1157616"/>
    <lineage>
        <taxon>Eukaryota</taxon>
        <taxon>Fungi</taxon>
        <taxon>Dikarya</taxon>
        <taxon>Ascomycota</taxon>
        <taxon>Pezizomycotina</taxon>
        <taxon>Dothideomycetes</taxon>
        <taxon>Dothideomycetidae</taxon>
        <taxon>Mycosphaerellales</taxon>
        <taxon>Teratosphaeriaceae</taxon>
        <taxon>Hortaea</taxon>
    </lineage>
</organism>
<proteinExistence type="predicted"/>
<comment type="caution">
    <text evidence="2">The sequence shown here is derived from an EMBL/GenBank/DDBJ whole genome shotgun (WGS) entry which is preliminary data.</text>
</comment>
<protein>
    <recommendedName>
        <fullName evidence="4">F-box domain-containing protein</fullName>
    </recommendedName>
</protein>
<reference evidence="2 3" key="1">
    <citation type="submission" date="2017-01" db="EMBL/GenBank/DDBJ databases">
        <title>The recent genome duplication of the halophilic yeast Hortaea werneckii: insights from long-read sequencing.</title>
        <authorList>
            <person name="Sinha S."/>
            <person name="Flibotte S."/>
            <person name="Neira M."/>
            <person name="Lenassi M."/>
            <person name="Gostincar C."/>
            <person name="Stajich J.E."/>
            <person name="Nislow C.E."/>
        </authorList>
    </citation>
    <scope>NUCLEOTIDE SEQUENCE [LARGE SCALE GENOMIC DNA]</scope>
    <source>
        <strain evidence="2 3">EXF-2000</strain>
    </source>
</reference>
<dbReference type="EMBL" id="MUNK01000016">
    <property type="protein sequence ID" value="OTA37859.1"/>
    <property type="molecule type" value="Genomic_DNA"/>
</dbReference>
<keyword evidence="1" id="KW-0175">Coiled coil</keyword>
<dbReference type="Proteomes" id="UP000194280">
    <property type="component" value="Unassembled WGS sequence"/>
</dbReference>
<evidence type="ECO:0000256" key="1">
    <source>
        <dbReference type="SAM" id="Coils"/>
    </source>
</evidence>
<dbReference type="OrthoDB" id="3800738at2759"/>
<accession>A0A1Z5TPE5</accession>
<dbReference type="VEuPathDB" id="FungiDB:BTJ68_01916"/>
<gene>
    <name evidence="2" type="ORF">BTJ68_01916</name>
</gene>
<name>A0A1Z5TPE5_HORWE</name>
<evidence type="ECO:0008006" key="4">
    <source>
        <dbReference type="Google" id="ProtNLM"/>
    </source>
</evidence>
<dbReference type="AlphaFoldDB" id="A0A1Z5TPE5"/>
<evidence type="ECO:0000313" key="2">
    <source>
        <dbReference type="EMBL" id="OTA37859.1"/>
    </source>
</evidence>
<sequence length="302" mass="34582">MSIEHEPEVRDVLRQILGEMKQINGRLESIESRQKQIEESIATLAVNEDLQKMVTQQTATQIQAQLLARDQPAAEKFFSTPELLETTLLKLPIQDLLLAQRVCSRFKATIDGSIKIRRALFFAPEPVAKEWEAVPRMNPLLTQDSQFRRRRFLFTEVAPGCGRYGEKCAFRPTFHIKGGGVRVECKHIVHFLYDAAYFSHGSWKEMLVAQSPKWVHVKPERPHWIRRDIYPQSAPTIGEVCKVAHGKRVPNVRYILPASHQGAEGLSDYPLAYLRLLRGTISSEHTRCKNPRLRRGRRPGAT</sequence>
<dbReference type="InParanoid" id="A0A1Z5TPE5"/>
<keyword evidence="3" id="KW-1185">Reference proteome</keyword>